<keyword evidence="2 6" id="KW-0808">Transferase</keyword>
<dbReference type="GO" id="GO:0046677">
    <property type="term" value="P:response to antibiotic"/>
    <property type="evidence" value="ECO:0007669"/>
    <property type="project" value="UniProtKB-KW"/>
</dbReference>
<evidence type="ECO:0000256" key="1">
    <source>
        <dbReference type="ARBA" id="ARBA00007274"/>
    </source>
</evidence>
<dbReference type="EMBL" id="SMAF01000013">
    <property type="protein sequence ID" value="TCS97353.1"/>
    <property type="molecule type" value="Genomic_DNA"/>
</dbReference>
<comment type="caution">
    <text evidence="6">The sequence shown here is derived from an EMBL/GenBank/DDBJ whole genome shotgun (WGS) entry which is preliminary data.</text>
</comment>
<dbReference type="PANTHER" id="PTHR43300:SF11">
    <property type="entry name" value="ACETYLTRANSFERASE RV3034C-RELATED"/>
    <property type="match status" value="1"/>
</dbReference>
<keyword evidence="4" id="KW-0046">Antibiotic resistance</keyword>
<reference evidence="6 7" key="1">
    <citation type="submission" date="2019-03" db="EMBL/GenBank/DDBJ databases">
        <title>Genomic Encyclopedia of Type Strains, Phase IV (KMG-IV): sequencing the most valuable type-strain genomes for metagenomic binning, comparative biology and taxonomic classification.</title>
        <authorList>
            <person name="Goeker M."/>
        </authorList>
    </citation>
    <scope>NUCLEOTIDE SEQUENCE [LARGE SCALE GENOMIC DNA]</scope>
    <source>
        <strain evidence="6 7">DSM 21944</strain>
    </source>
</reference>
<dbReference type="PANTHER" id="PTHR43300">
    <property type="entry name" value="ACETYLTRANSFERASE"/>
    <property type="match status" value="1"/>
</dbReference>
<evidence type="ECO:0000256" key="4">
    <source>
        <dbReference type="ARBA" id="ARBA00023251"/>
    </source>
</evidence>
<keyword evidence="3" id="KW-0677">Repeat</keyword>
<dbReference type="InterPro" id="IPR001451">
    <property type="entry name" value="Hexapep"/>
</dbReference>
<dbReference type="CDD" id="cd03349">
    <property type="entry name" value="LbH_XAT"/>
    <property type="match status" value="1"/>
</dbReference>
<dbReference type="InterPro" id="IPR018357">
    <property type="entry name" value="Hexapep_transf_CS"/>
</dbReference>
<dbReference type="GO" id="GO:0016746">
    <property type="term" value="F:acyltransferase activity"/>
    <property type="evidence" value="ECO:0007669"/>
    <property type="project" value="UniProtKB-KW"/>
</dbReference>
<dbReference type="Gene3D" id="2.160.10.10">
    <property type="entry name" value="Hexapeptide repeat proteins"/>
    <property type="match status" value="1"/>
</dbReference>
<evidence type="ECO:0000256" key="3">
    <source>
        <dbReference type="ARBA" id="ARBA00022737"/>
    </source>
</evidence>
<dbReference type="NCBIfam" id="NF000311">
    <property type="entry name" value="Vat_ABCDEFH"/>
    <property type="match status" value="1"/>
</dbReference>
<evidence type="ECO:0000256" key="5">
    <source>
        <dbReference type="ARBA" id="ARBA00023315"/>
    </source>
</evidence>
<dbReference type="Proteomes" id="UP000294599">
    <property type="component" value="Unassembled WGS sequence"/>
</dbReference>
<organism evidence="6 7">
    <name type="scientific">Pseudofulvimonas gallinarii</name>
    <dbReference type="NCBI Taxonomy" id="634155"/>
    <lineage>
        <taxon>Bacteria</taxon>
        <taxon>Pseudomonadati</taxon>
        <taxon>Pseudomonadota</taxon>
        <taxon>Gammaproteobacteria</taxon>
        <taxon>Lysobacterales</taxon>
        <taxon>Rhodanobacteraceae</taxon>
        <taxon>Pseudofulvimonas</taxon>
    </lineage>
</organism>
<proteinExistence type="inferred from homology"/>
<comment type="similarity">
    <text evidence="1">Belongs to the transferase hexapeptide repeat family.</text>
</comment>
<dbReference type="FunFam" id="2.160.10.10:FF:000037">
    <property type="entry name" value="Streptogramin A acetyltransferase"/>
    <property type="match status" value="1"/>
</dbReference>
<sequence length="248" mass="27264">MRRATAGRPPAFPVSRGNACPVLPVPSGYEPEDLSMTGPDPSNPHPMPGFPQVCYIRNTIRNPNIIVGEYTYYDDPENPEDFERNVLYHLPFIGDRLVIGRFCAIARGARFIMNGANHKMDGLSTYPFQIFGNGWEKVMPERSGLGSRGDTVIGNDVWIGYEALIMPGVKIGNGAIVAARSVVASDVPAYTLVGGNPARPIRQRFDPQKVARLEALAWWDWPVETITRHLELIVGADVDALATVAPEH</sequence>
<name>A0A4R3LBS7_9GAMM</name>
<keyword evidence="5" id="KW-0012">Acyltransferase</keyword>
<dbReference type="InterPro" id="IPR011004">
    <property type="entry name" value="Trimer_LpxA-like_sf"/>
</dbReference>
<evidence type="ECO:0000313" key="7">
    <source>
        <dbReference type="Proteomes" id="UP000294599"/>
    </source>
</evidence>
<dbReference type="InterPro" id="IPR050179">
    <property type="entry name" value="Trans_hexapeptide_repeat"/>
</dbReference>
<dbReference type="SUPFAM" id="SSF51161">
    <property type="entry name" value="Trimeric LpxA-like enzymes"/>
    <property type="match status" value="1"/>
</dbReference>
<evidence type="ECO:0000256" key="2">
    <source>
        <dbReference type="ARBA" id="ARBA00022679"/>
    </source>
</evidence>
<protein>
    <submittedName>
        <fullName evidence="6">Virginiamycin A acetyltransferase</fullName>
    </submittedName>
</protein>
<evidence type="ECO:0000313" key="6">
    <source>
        <dbReference type="EMBL" id="TCS97353.1"/>
    </source>
</evidence>
<keyword evidence="7" id="KW-1185">Reference proteome</keyword>
<dbReference type="PROSITE" id="PS00101">
    <property type="entry name" value="HEXAPEP_TRANSFERASES"/>
    <property type="match status" value="1"/>
</dbReference>
<gene>
    <name evidence="6" type="ORF">EDC25_11326</name>
</gene>
<dbReference type="AlphaFoldDB" id="A0A4R3LBS7"/>
<dbReference type="Pfam" id="PF00132">
    <property type="entry name" value="Hexapep"/>
    <property type="match status" value="1"/>
</dbReference>
<accession>A0A4R3LBS7</accession>